<dbReference type="GO" id="GO:0005507">
    <property type="term" value="F:copper ion binding"/>
    <property type="evidence" value="ECO:0007669"/>
    <property type="project" value="InterPro"/>
</dbReference>
<evidence type="ECO:0000313" key="5">
    <source>
        <dbReference type="Proteomes" id="UP000002383"/>
    </source>
</evidence>
<dbReference type="InterPro" id="IPR014756">
    <property type="entry name" value="Ig_E-set"/>
</dbReference>
<protein>
    <submittedName>
        <fullName evidence="4">Copper resistance protein CopC</fullName>
    </submittedName>
</protein>
<dbReference type="Gene3D" id="2.60.40.1220">
    <property type="match status" value="1"/>
</dbReference>
<dbReference type="GO" id="GO:0046688">
    <property type="term" value="P:response to copper ion"/>
    <property type="evidence" value="ECO:0007669"/>
    <property type="project" value="InterPro"/>
</dbReference>
<dbReference type="InterPro" id="IPR014755">
    <property type="entry name" value="Cu-Rt/internalin_Ig-like"/>
</dbReference>
<reference evidence="4 5" key="1">
    <citation type="journal article" date="2011" name="Stand. Genomic Sci.">
        <title>Complete genome sequence of 'Thioalkalivibrio sulfidophilus' HL-EbGr7.</title>
        <authorList>
            <person name="Muyzer G."/>
            <person name="Sorokin D.Y."/>
            <person name="Mavromatis K."/>
            <person name="Lapidus A."/>
            <person name="Clum A."/>
            <person name="Ivanova N."/>
            <person name="Pati A."/>
            <person name="d'Haeseleer P."/>
            <person name="Woyke T."/>
            <person name="Kyrpides N.C."/>
        </authorList>
    </citation>
    <scope>NUCLEOTIDE SEQUENCE [LARGE SCALE GENOMIC DNA]</scope>
    <source>
        <strain evidence="4 5">HL-EbGR7</strain>
    </source>
</reference>
<dbReference type="Proteomes" id="UP000002383">
    <property type="component" value="Chromosome"/>
</dbReference>
<keyword evidence="5" id="KW-1185">Reference proteome</keyword>
<dbReference type="HOGENOM" id="CLU_087859_4_0_6"/>
<gene>
    <name evidence="4" type="ordered locus">Tgr7_1207</name>
</gene>
<accession>B8GQ98</accession>
<feature type="domain" description="CopC" evidence="3">
    <location>
        <begin position="28"/>
        <end position="120"/>
    </location>
</feature>
<dbReference type="RefSeq" id="WP_012637776.1">
    <property type="nucleotide sequence ID" value="NC_011901.1"/>
</dbReference>
<name>B8GQ98_THISH</name>
<evidence type="ECO:0000259" key="3">
    <source>
        <dbReference type="Pfam" id="PF04234"/>
    </source>
</evidence>
<dbReference type="InterPro" id="IPR007348">
    <property type="entry name" value="CopC_dom"/>
</dbReference>
<dbReference type="AlphaFoldDB" id="B8GQ98"/>
<evidence type="ECO:0000256" key="2">
    <source>
        <dbReference type="ARBA" id="ARBA00023008"/>
    </source>
</evidence>
<dbReference type="SUPFAM" id="SSF81296">
    <property type="entry name" value="E set domains"/>
    <property type="match status" value="1"/>
</dbReference>
<dbReference type="GO" id="GO:0042597">
    <property type="term" value="C:periplasmic space"/>
    <property type="evidence" value="ECO:0007669"/>
    <property type="project" value="InterPro"/>
</dbReference>
<dbReference type="EMBL" id="CP001339">
    <property type="protein sequence ID" value="ACL72293.1"/>
    <property type="molecule type" value="Genomic_DNA"/>
</dbReference>
<proteinExistence type="predicted"/>
<sequence precursor="true">MSLGHSIRLIGAFGITLLLFTTSPLWAHAQQEGTYPEHASTIEGSPGKIAVWFDHAMRLTLFEVSGPHGRVELNSRPGREALTRFETAPAGPLVPGEYTVKWRGLAEDGHVMFDEFYFTVR</sequence>
<organism evidence="4 5">
    <name type="scientific">Thioalkalivibrio sulfidiphilus (strain HL-EbGR7)</name>
    <dbReference type="NCBI Taxonomy" id="396588"/>
    <lineage>
        <taxon>Bacteria</taxon>
        <taxon>Pseudomonadati</taxon>
        <taxon>Pseudomonadota</taxon>
        <taxon>Gammaproteobacteria</taxon>
        <taxon>Chromatiales</taxon>
        <taxon>Ectothiorhodospiraceae</taxon>
        <taxon>Thioalkalivibrio</taxon>
    </lineage>
</organism>
<dbReference type="KEGG" id="tgr:Tgr7_1207"/>
<keyword evidence="2" id="KW-0186">Copper</keyword>
<dbReference type="OrthoDB" id="5568545at2"/>
<evidence type="ECO:0000313" key="4">
    <source>
        <dbReference type="EMBL" id="ACL72293.1"/>
    </source>
</evidence>
<dbReference type="Pfam" id="PF04234">
    <property type="entry name" value="CopC"/>
    <property type="match status" value="1"/>
</dbReference>
<dbReference type="STRING" id="396588.Tgr7_1207"/>
<dbReference type="eggNOG" id="COG2372">
    <property type="taxonomic scope" value="Bacteria"/>
</dbReference>
<keyword evidence="1" id="KW-0732">Signal</keyword>
<evidence type="ECO:0000256" key="1">
    <source>
        <dbReference type="ARBA" id="ARBA00022729"/>
    </source>
</evidence>